<keyword evidence="8 11" id="KW-0627">Porphyrin biosynthesis</keyword>
<feature type="binding site" evidence="11">
    <location>
        <position position="210"/>
    </location>
    <ligand>
        <name>a divalent metal cation</name>
        <dbReference type="ChEBI" id="CHEBI:60240"/>
    </ligand>
</feature>
<dbReference type="InterPro" id="IPR018375">
    <property type="entry name" value="Coprogen_oxidase_CS"/>
</dbReference>
<evidence type="ECO:0000256" key="5">
    <source>
        <dbReference type="ARBA" id="ARBA00022490"/>
    </source>
</evidence>
<dbReference type="AlphaFoldDB" id="A0AA36UJW1"/>
<keyword evidence="6 11" id="KW-0560">Oxidoreductase</keyword>
<feature type="site" description="Important for dimerization" evidence="11">
    <location>
        <position position="210"/>
    </location>
</feature>
<dbReference type="PANTHER" id="PTHR10755:SF0">
    <property type="entry name" value="OXYGEN-DEPENDENT COPROPORPHYRINOGEN-III OXIDASE, MITOCHONDRIAL"/>
    <property type="match status" value="1"/>
</dbReference>
<dbReference type="HAMAP" id="MF_00333">
    <property type="entry name" value="Coprogen_oxidas"/>
    <property type="match status" value="1"/>
</dbReference>
<dbReference type="GO" id="GO:0046872">
    <property type="term" value="F:metal ion binding"/>
    <property type="evidence" value="ECO:0007669"/>
    <property type="project" value="UniProtKB-KW"/>
</dbReference>
<dbReference type="Gene3D" id="3.40.1500.10">
    <property type="entry name" value="Coproporphyrinogen III oxidase, aerobic"/>
    <property type="match status" value="1"/>
</dbReference>
<dbReference type="FunFam" id="3.40.1500.10:FF:000001">
    <property type="entry name" value="Oxygen-dependent coproporphyrinogen-III oxidase"/>
    <property type="match status" value="1"/>
</dbReference>
<dbReference type="SUPFAM" id="SSF102886">
    <property type="entry name" value="Coproporphyrinogen III oxidase"/>
    <property type="match status" value="1"/>
</dbReference>
<evidence type="ECO:0000256" key="11">
    <source>
        <dbReference type="HAMAP-Rule" id="MF_00333"/>
    </source>
</evidence>
<feature type="active site" description="Proton donor" evidence="11">
    <location>
        <position position="141"/>
    </location>
</feature>
<dbReference type="NCBIfam" id="NF003727">
    <property type="entry name" value="PRK05330.1"/>
    <property type="match status" value="1"/>
</dbReference>
<comment type="subcellular location">
    <subcellularLocation>
        <location evidence="1 11">Cytoplasm</location>
    </subcellularLocation>
</comment>
<comment type="catalytic activity">
    <reaction evidence="9 11">
        <text>coproporphyrinogen III + O2 + 2 H(+) = protoporphyrinogen IX + 2 CO2 + 2 H2O</text>
        <dbReference type="Rhea" id="RHEA:18257"/>
        <dbReference type="ChEBI" id="CHEBI:15377"/>
        <dbReference type="ChEBI" id="CHEBI:15378"/>
        <dbReference type="ChEBI" id="CHEBI:15379"/>
        <dbReference type="ChEBI" id="CHEBI:16526"/>
        <dbReference type="ChEBI" id="CHEBI:57307"/>
        <dbReference type="ChEBI" id="CHEBI:57309"/>
        <dbReference type="EC" id="1.3.3.3"/>
    </reaction>
</comment>
<protein>
    <recommendedName>
        <fullName evidence="11">Oxygen-dependent coproporphyrinogen-III oxidase</fullName>
        <shortName evidence="11">CPO</shortName>
        <shortName evidence="11">Coprogen oxidase</shortName>
        <shortName evidence="11">Coproporphyrinogenase</shortName>
        <ecNumber evidence="11">1.3.3.3</ecNumber>
    </recommendedName>
</protein>
<dbReference type="Proteomes" id="UP000004982">
    <property type="component" value="Unassembled WGS sequence"/>
</dbReference>
<dbReference type="Pfam" id="PF01218">
    <property type="entry name" value="Coprogen_oxidas"/>
    <property type="match status" value="1"/>
</dbReference>
<evidence type="ECO:0000256" key="1">
    <source>
        <dbReference type="ARBA" id="ARBA00004496"/>
    </source>
</evidence>
<dbReference type="EMBL" id="AFQE01000054">
    <property type="protein sequence ID" value="EGQ77299.1"/>
    <property type="molecule type" value="Genomic_DNA"/>
</dbReference>
<feature type="binding site" evidence="11">
    <location>
        <begin position="143"/>
        <end position="145"/>
    </location>
    <ligand>
        <name>substrate</name>
    </ligand>
</feature>
<keyword evidence="7 11" id="KW-0350">Heme biosynthesis</keyword>
<feature type="binding site" evidence="11">
    <location>
        <begin position="293"/>
        <end position="295"/>
    </location>
    <ligand>
        <name>substrate</name>
    </ligand>
</feature>
<reference evidence="12 13" key="1">
    <citation type="submission" date="2011-05" db="EMBL/GenBank/DDBJ databases">
        <authorList>
            <person name="Muzny D."/>
            <person name="Qin X."/>
            <person name="Deng J."/>
            <person name="Jiang H."/>
            <person name="Liu Y."/>
            <person name="Qu J."/>
            <person name="Song X.-Z."/>
            <person name="Zhang L."/>
            <person name="Thornton R."/>
            <person name="Coyle M."/>
            <person name="Francisco L."/>
            <person name="Jackson L."/>
            <person name="Javaid M."/>
            <person name="Korchina V."/>
            <person name="Kovar C."/>
            <person name="Mata R."/>
            <person name="Mathew T."/>
            <person name="Ngo R."/>
            <person name="Nguyen L."/>
            <person name="Nguyen N."/>
            <person name="Okwuonu G."/>
            <person name="Ongeri F."/>
            <person name="Pham C."/>
            <person name="Simmons D."/>
            <person name="Wilczek-Boney K."/>
            <person name="Hale W."/>
            <person name="Jakkamsetti A."/>
            <person name="Pham P."/>
            <person name="Ruth R."/>
            <person name="San Lucas F."/>
            <person name="Warren J."/>
            <person name="Zhang J."/>
            <person name="Zhao Z."/>
            <person name="Zhou C."/>
            <person name="Zhu D."/>
            <person name="Lee S."/>
            <person name="Bess C."/>
            <person name="Blankenburg K."/>
            <person name="Forbes L."/>
            <person name="Fu Q."/>
            <person name="Gubbala S."/>
            <person name="Hirani K."/>
            <person name="Jayaseelan J.C."/>
            <person name="Lara F."/>
            <person name="Munidasa M."/>
            <person name="Palculict T."/>
            <person name="Patil S."/>
            <person name="Pu L.-L."/>
            <person name="Saada N."/>
            <person name="Tang L."/>
            <person name="Weissenberger G."/>
            <person name="Zhu Y."/>
            <person name="Hemphill L."/>
            <person name="Shang Y."/>
            <person name="Youmans B."/>
            <person name="Ayvaz T."/>
            <person name="Ross M."/>
            <person name="Santibanez J."/>
            <person name="Aqrawi P."/>
            <person name="Gross S."/>
            <person name="Joshi V."/>
            <person name="Fowler G."/>
            <person name="Nazareth L."/>
            <person name="Reid J."/>
            <person name="Worley K."/>
            <person name="Petrosino J."/>
            <person name="Highlander S."/>
            <person name="Gibbs R."/>
        </authorList>
    </citation>
    <scope>NUCLEOTIDE SEQUENCE [LARGE SCALE GENOMIC DNA]</scope>
    <source>
        <strain evidence="12 13">ATCC 33926</strain>
    </source>
</reference>
<comment type="pathway">
    <text evidence="2 11">Porphyrin-containing compound metabolism; protoporphyrin-IX biosynthesis; protoporphyrinogen-IX from coproporphyrinogen-III (O2 route): step 1/1.</text>
</comment>
<dbReference type="PIRSF" id="PIRSF000166">
    <property type="entry name" value="Coproporphyri_ox"/>
    <property type="match status" value="1"/>
</dbReference>
<evidence type="ECO:0000256" key="8">
    <source>
        <dbReference type="ARBA" id="ARBA00023244"/>
    </source>
</evidence>
<feature type="region of interest" description="Important for dimerization" evidence="11">
    <location>
        <begin position="275"/>
        <end position="310"/>
    </location>
</feature>
<evidence type="ECO:0000256" key="7">
    <source>
        <dbReference type="ARBA" id="ARBA00023133"/>
    </source>
</evidence>
<name>A0AA36UJW1_9NEIS</name>
<evidence type="ECO:0000313" key="13">
    <source>
        <dbReference type="Proteomes" id="UP000004982"/>
    </source>
</evidence>
<comment type="subunit">
    <text evidence="4 11">Homodimer.</text>
</comment>
<dbReference type="GO" id="GO:0004109">
    <property type="term" value="F:coproporphyrinogen oxidase activity"/>
    <property type="evidence" value="ECO:0007669"/>
    <property type="project" value="UniProtKB-UniRule"/>
</dbReference>
<dbReference type="PANTHER" id="PTHR10755">
    <property type="entry name" value="COPROPORPHYRINOGEN III OXIDASE, MITOCHONDRIAL"/>
    <property type="match status" value="1"/>
</dbReference>
<dbReference type="EC" id="1.3.3.3" evidence="11"/>
<comment type="caution">
    <text evidence="12">The sequence shown here is derived from an EMBL/GenBank/DDBJ whole genome shotgun (WGS) entry which is preliminary data.</text>
</comment>
<dbReference type="GO" id="GO:0005737">
    <property type="term" value="C:cytoplasm"/>
    <property type="evidence" value="ECO:0007669"/>
    <property type="project" value="UniProtKB-SubCell"/>
</dbReference>
<comment type="cofactor">
    <cofactor evidence="11">
        <name>a divalent metal cation</name>
        <dbReference type="ChEBI" id="CHEBI:60240"/>
    </cofactor>
</comment>
<comment type="function">
    <text evidence="10 11">Involved in the heme biosynthesis. Catalyzes the aerobic oxidative decarboxylation of propionate groups of rings A and B of coproporphyrinogen-III to yield the vinyl groups in protoporphyrinogen-IX.</text>
</comment>
<feature type="binding site" evidence="11">
    <location>
        <position position="141"/>
    </location>
    <ligand>
        <name>a divalent metal cation</name>
        <dbReference type="ChEBI" id="CHEBI:60240"/>
    </ligand>
</feature>
<evidence type="ECO:0000256" key="2">
    <source>
        <dbReference type="ARBA" id="ARBA00005168"/>
    </source>
</evidence>
<dbReference type="PRINTS" id="PR00073">
    <property type="entry name" value="COPRGNOXDASE"/>
</dbReference>
<organism evidence="12 13">
    <name type="scientific">Neisseria macacae ATCC 33926</name>
    <dbReference type="NCBI Taxonomy" id="997348"/>
    <lineage>
        <taxon>Bacteria</taxon>
        <taxon>Pseudomonadati</taxon>
        <taxon>Pseudomonadota</taxon>
        <taxon>Betaproteobacteria</taxon>
        <taxon>Neisseriales</taxon>
        <taxon>Neisseriaceae</taxon>
        <taxon>Neisseria</taxon>
    </lineage>
</organism>
<feature type="binding site" evidence="11">
    <location>
        <position position="127"/>
    </location>
    <ligand>
        <name>substrate</name>
    </ligand>
</feature>
<accession>A0AA36UJW1</accession>
<evidence type="ECO:0000256" key="10">
    <source>
        <dbReference type="ARBA" id="ARBA00059657"/>
    </source>
</evidence>
<feature type="binding site" evidence="11">
    <location>
        <position position="180"/>
    </location>
    <ligand>
        <name>a divalent metal cation</name>
        <dbReference type="ChEBI" id="CHEBI:60240"/>
    </ligand>
</feature>
<evidence type="ECO:0000256" key="9">
    <source>
        <dbReference type="ARBA" id="ARBA00049102"/>
    </source>
</evidence>
<gene>
    <name evidence="11 12" type="primary">hemF</name>
    <name evidence="12" type="ORF">HMPREF9418_1180</name>
</gene>
<comment type="similarity">
    <text evidence="3 11">Belongs to the aerobic coproporphyrinogen-III oxidase family.</text>
</comment>
<proteinExistence type="inferred from homology"/>
<dbReference type="GO" id="GO:0042803">
    <property type="term" value="F:protein homodimerization activity"/>
    <property type="evidence" value="ECO:0007669"/>
    <property type="project" value="UniProtKB-UniRule"/>
</dbReference>
<dbReference type="PROSITE" id="PS01021">
    <property type="entry name" value="COPROGEN_OXIDASE"/>
    <property type="match status" value="1"/>
</dbReference>
<evidence type="ECO:0000256" key="3">
    <source>
        <dbReference type="ARBA" id="ARBA00010644"/>
    </source>
</evidence>
<dbReference type="InterPro" id="IPR036406">
    <property type="entry name" value="Coprogen_oxidase_aer_sf"/>
</dbReference>
<dbReference type="InterPro" id="IPR001260">
    <property type="entry name" value="Coprogen_oxidase_aer"/>
</dbReference>
<sequence>MRDCELCFIPFFSNSDKYPARRIKIRFSDDPIHKEPAMHTETVLTVLKNLQNQICAALEQEDGGAVFAREEWTGKLGVGETRVLKNGAVFEQAGVNFSHVKGNKMPASATAHRPELAGAAFEAMGVSLVIHPKNPYVPTSHANVRFFIAYPEGGEPVWWFGGGFDLTPFYPFEEDILHWHTVARDVCAPFGEAVYPEFKKWCDEYFYLKHRGETRGVGGLFFDDLNRWDFDTCLNFIKAVGEGYIGAYLPIVAKRKNTPYGECERDFQLYRRGRYVEFNLVWDRGTLFGLQSGGRTESILMSMPPLVRFEYQYAPEEGSPEARLNEFLTARDWLSEMK</sequence>
<evidence type="ECO:0000313" key="12">
    <source>
        <dbReference type="EMBL" id="EGQ77299.1"/>
    </source>
</evidence>
<evidence type="ECO:0000256" key="4">
    <source>
        <dbReference type="ARBA" id="ARBA00011738"/>
    </source>
</evidence>
<evidence type="ECO:0000256" key="6">
    <source>
        <dbReference type="ARBA" id="ARBA00023002"/>
    </source>
</evidence>
<dbReference type="GO" id="GO:0006782">
    <property type="term" value="P:protoporphyrinogen IX biosynthetic process"/>
    <property type="evidence" value="ECO:0007669"/>
    <property type="project" value="UniProtKB-UniRule"/>
</dbReference>
<feature type="binding site" evidence="11">
    <location>
        <position position="131"/>
    </location>
    <ligand>
        <name>a divalent metal cation</name>
        <dbReference type="ChEBI" id="CHEBI:60240"/>
    </ligand>
</feature>
<keyword evidence="11" id="KW-0479">Metal-binding</keyword>
<keyword evidence="5 11" id="KW-0963">Cytoplasm</keyword>